<dbReference type="EMBL" id="LAZR01000252">
    <property type="protein sequence ID" value="KKN79164.1"/>
    <property type="molecule type" value="Genomic_DNA"/>
</dbReference>
<evidence type="ECO:0000313" key="1">
    <source>
        <dbReference type="EMBL" id="KKN79164.1"/>
    </source>
</evidence>
<dbReference type="AlphaFoldDB" id="A0A0F9TIS2"/>
<accession>A0A0F9TIS2</accession>
<comment type="caution">
    <text evidence="1">The sequence shown here is derived from an EMBL/GenBank/DDBJ whole genome shotgun (WGS) entry which is preliminary data.</text>
</comment>
<reference evidence="1" key="1">
    <citation type="journal article" date="2015" name="Nature">
        <title>Complex archaea that bridge the gap between prokaryotes and eukaryotes.</title>
        <authorList>
            <person name="Spang A."/>
            <person name="Saw J.H."/>
            <person name="Jorgensen S.L."/>
            <person name="Zaremba-Niedzwiedzka K."/>
            <person name="Martijn J."/>
            <person name="Lind A.E."/>
            <person name="van Eijk R."/>
            <person name="Schleper C."/>
            <person name="Guy L."/>
            <person name="Ettema T.J."/>
        </authorList>
    </citation>
    <scope>NUCLEOTIDE SEQUENCE</scope>
</reference>
<organism evidence="1">
    <name type="scientific">marine sediment metagenome</name>
    <dbReference type="NCBI Taxonomy" id="412755"/>
    <lineage>
        <taxon>unclassified sequences</taxon>
        <taxon>metagenomes</taxon>
        <taxon>ecological metagenomes</taxon>
    </lineage>
</organism>
<protein>
    <submittedName>
        <fullName evidence="1">Uncharacterized protein</fullName>
    </submittedName>
</protein>
<gene>
    <name evidence="1" type="ORF">LCGC14_0343570</name>
</gene>
<sequence>MAGILIMDALERAMVLDMCGTPRTAQRNAAILAEHQLIDRYDETPDMSWVELYRWLGY</sequence>
<name>A0A0F9TIS2_9ZZZZ</name>
<proteinExistence type="predicted"/>